<reference evidence="16 17" key="1">
    <citation type="submission" date="2016-11" db="EMBL/GenBank/DDBJ databases">
        <title>The macronuclear genome of Stentor coeruleus: a giant cell with tiny introns.</title>
        <authorList>
            <person name="Slabodnick M."/>
            <person name="Ruby J.G."/>
            <person name="Reiff S.B."/>
            <person name="Swart E.C."/>
            <person name="Gosai S."/>
            <person name="Prabakaran S."/>
            <person name="Witkowska E."/>
            <person name="Larue G.E."/>
            <person name="Fisher S."/>
            <person name="Freeman R.M."/>
            <person name="Gunawardena J."/>
            <person name="Chu W."/>
            <person name="Stover N.A."/>
            <person name="Gregory B.D."/>
            <person name="Nowacki M."/>
            <person name="Derisi J."/>
            <person name="Roy S.W."/>
            <person name="Marshall W.F."/>
            <person name="Sood P."/>
        </authorList>
    </citation>
    <scope>NUCLEOTIDE SEQUENCE [LARGE SCALE GENOMIC DNA]</scope>
    <source>
        <strain evidence="16">WM001</strain>
    </source>
</reference>
<dbReference type="InterPro" id="IPR050599">
    <property type="entry name" value="VDCC_alpha-1_subunit"/>
</dbReference>
<protein>
    <recommendedName>
        <fullName evidence="15">Ion transport domain-containing protein</fullName>
    </recommendedName>
</protein>
<dbReference type="FunFam" id="1.10.287.70:FF:000117">
    <property type="entry name" value="Voltage-gated Ca2+ channel, alpha subunit"/>
    <property type="match status" value="1"/>
</dbReference>
<evidence type="ECO:0000256" key="10">
    <source>
        <dbReference type="ARBA" id="ARBA00023065"/>
    </source>
</evidence>
<comment type="subcellular location">
    <subcellularLocation>
        <location evidence="1">Membrane</location>
        <topology evidence="1">Multi-pass membrane protein</topology>
    </subcellularLocation>
</comment>
<evidence type="ECO:0000313" key="17">
    <source>
        <dbReference type="Proteomes" id="UP000187209"/>
    </source>
</evidence>
<feature type="transmembrane region" description="Helical" evidence="14">
    <location>
        <begin position="1058"/>
        <end position="1080"/>
    </location>
</feature>
<evidence type="ECO:0000256" key="3">
    <source>
        <dbReference type="ARBA" id="ARBA00022568"/>
    </source>
</evidence>
<feature type="transmembrane region" description="Helical" evidence="14">
    <location>
        <begin position="1712"/>
        <end position="1737"/>
    </location>
</feature>
<feature type="transmembrane region" description="Helical" evidence="14">
    <location>
        <begin position="1596"/>
        <end position="1619"/>
    </location>
</feature>
<dbReference type="Gene3D" id="1.10.287.70">
    <property type="match status" value="4"/>
</dbReference>
<keyword evidence="3" id="KW-0109">Calcium transport</keyword>
<evidence type="ECO:0000256" key="4">
    <source>
        <dbReference type="ARBA" id="ARBA00022673"/>
    </source>
</evidence>
<dbReference type="PANTHER" id="PTHR45628">
    <property type="entry name" value="VOLTAGE-DEPENDENT CALCIUM CHANNEL TYPE A SUBUNIT ALPHA-1"/>
    <property type="match status" value="1"/>
</dbReference>
<name>A0A1R2CWV0_9CILI</name>
<feature type="transmembrane region" description="Helical" evidence="14">
    <location>
        <begin position="505"/>
        <end position="528"/>
    </location>
</feature>
<keyword evidence="5 14" id="KW-0812">Transmembrane</keyword>
<evidence type="ECO:0000256" key="11">
    <source>
        <dbReference type="ARBA" id="ARBA00023136"/>
    </source>
</evidence>
<dbReference type="GO" id="GO:0098703">
    <property type="term" value="P:calcium ion import across plasma membrane"/>
    <property type="evidence" value="ECO:0007669"/>
    <property type="project" value="TreeGrafter"/>
</dbReference>
<feature type="transmembrane region" description="Helical" evidence="14">
    <location>
        <begin position="1886"/>
        <end position="1908"/>
    </location>
</feature>
<sequence length="2096" mass="243036">MDNLNESRMKQIKAEISLDDLEKLPIYAFFSTQKEPVTKNNLGVYTALWYEGPMKIAEYINNGQRLKLGYDSTSMIWFLEKWHEGTYAKSWKQGEKHWGESQCHDGSSENKEKWSFSPTEEIYEYSHLETDNNYGLRTGNKDGVSWKENWYKKPGDSAVEKSWVSSTANWGEKQGIIGSKTWSLTWREEGGKYEEKTKNEDSGRAWGYIKGKDGKKEWFENWSSSDKEKTSDKWWQENGKKWGIKRIIRGSNEDIEEWEGNQSSRRVIKKSNSLSKSRFLSPQLSVRESKPIDEFIVLQSDQSIAPLISNIKPKKSINQIHEKHKSRDDEYQRLIQDETHLHPLNSNTKSLSNKTLSNISQISVTEQENKDQNDENQEIPTERIPELVNYLQIRIRTNMEKVEEYTDEYPLLELRKAILRIAKGISEIFKLIINSAVFQIIIILVILFNTVILALEDPRDTILPYPYNKIELFFVYFYTAEFAMIAGANGLFLNSDSYFRDWWNILDFTILVTAWLSAFAGSGFRLSSLRSLRILRPLKSISSIRGMKALVFALLNSIKPLLSAFFILFFFILIFAIAAVQLWMGLLTNRCVNIHDGIYSDTGLVCGAEKCPINYECISSLDNPNYGVTNFDNIFISLVTIFQIITLEGWTTVMYITQTASSYYVIFFYMPLIFIAANLILNFTLAIITISFEIISSSMIEKRNNELESVSDPIFRTIYNNTVKFPLESKNSEEKAHINPNNAKSQEEETEKLEFTIKNIKFNKNIHQIVRPSWIIGEAYEVENDDYYRFETERFEGKNAIDSNSRITKQLTDSSKVPPIFNKKSSECQPSFLIEPQYSYMRDLLYVGKAETKEIITEQPDPETTKKKRRSYSRLKSAITIKHKDQDILKKNPSTLKRSRLELLESYKITSGSSLEILPIPIKPNIGSMYCFSYRDYDQHDPMLVFYGKMVKKTFRKFKEFKNKYKLFHFLAMRFQRSEAFFLINIPAKAVVQECTVDGNWVEGCWSGADVMNVLEDKKDDEIKKKLSECSFRLWEKGMIGLFQKIFYPLKVLNTHRYTNFIVILAVLINTASLSVEHYGISNESENLLQNINVFFTYFFTVELFLKILGLGYKEFLRDFMNYFDTIVVTLSLVELFIISGGTSAITAFRAIRIFRIFRVLRVVRIFRYLKSMTRILLSLGNSISNFAYLFLLLILFQIIFTLINMQIFGGTFNFPEGVPRGNFDSFHWAFVTTFQILSTENWNDVLTSSLRSDIGPWSCLILILWIILGNFILLNLFLAILLDSFNEDSEDSEAATNKYMENSKIQKKIKDLEDFHDSDSEMIESDSRRRRYSTFEKIECKRSFYIFSKGNIIRIWCYKLSVSWRFENFLLFIIMMNSLKLVWDTYILSYSSDSIQVKISDGIDTGFTILFTIEFIVKSIAFGFFNENNSYLKDNWNKLDFLIVVASLVDMSITSINIPIIKIFRILRALRPLKLIKHNVSMKIVVFALLESIGVIFNVMIIIFIVWLIFAILGVSLLAGKMYYCSDGNFLDIDSCLQAGHIWTNTDSNFDNVLQAMITLFIVMSQESWPNRMFEGVDAKGVGVAPEINANPYMAYFYVIYLILANFFLVNMFTVVVFDKFNQAKKNESSLSALLLTKEQLLWTEIQKMIVTARPGIDAVGLPKNILRKFMYRLSKSKVFEIFIMGFIIINMLSMALAYQQASQEYQDSLVYINLICTFVFIGEAIIKIIGLGFIYFKSSWNIFDFIIALTSLIDIIIGYSSTTSVPLLRVGPQLIRVFRVIRVSRLLRLVKFLDTLQKLLLIMTYSLPAILNVLGLLLLIFFIYAVLGSFLFYSITSGNAINSYFNFWNFDNSMTILWRISTGEDYPTIMWDCTNALDSYLVTFYFTTFVGIIDFIVLDLFISIILQNYEEFASNPYNSVALFTKDIKIYKKYWSEGNPSSKNYKISKEKLVDFIGKAGKELKILTDTSRLGIIKALGSMNIEMDEDENFYFNDVLYAVLKKKYFKKGIDKKRIIVKLVRMEEFKTKKALKKIRENYLKSKQFADDSNNLFLNTIILKSIFKSWKNYTSKHRGVESSITPQFSEVEFPGDNSLI</sequence>
<keyword evidence="6" id="KW-0677">Repeat</keyword>
<evidence type="ECO:0000259" key="15">
    <source>
        <dbReference type="Pfam" id="PF00520"/>
    </source>
</evidence>
<feature type="transmembrane region" description="Helical" evidence="14">
    <location>
        <begin position="1485"/>
        <end position="1514"/>
    </location>
</feature>
<evidence type="ECO:0000256" key="14">
    <source>
        <dbReference type="SAM" id="Phobius"/>
    </source>
</evidence>
<feature type="domain" description="Ion transport" evidence="15">
    <location>
        <begin position="1679"/>
        <end position="1916"/>
    </location>
</feature>
<feature type="transmembrane region" description="Helical" evidence="14">
    <location>
        <begin position="1680"/>
        <end position="1700"/>
    </location>
</feature>
<feature type="transmembrane region" description="Helical" evidence="14">
    <location>
        <begin position="1176"/>
        <end position="1206"/>
    </location>
</feature>
<comment type="caution">
    <text evidence="16">The sequence shown here is derived from an EMBL/GenBank/DDBJ whole genome shotgun (WGS) entry which is preliminary data.</text>
</comment>
<dbReference type="InterPro" id="IPR027359">
    <property type="entry name" value="Volt_channel_dom_sf"/>
</dbReference>
<feature type="domain" description="Ion transport" evidence="15">
    <location>
        <begin position="1367"/>
        <end position="1629"/>
    </location>
</feature>
<evidence type="ECO:0000256" key="2">
    <source>
        <dbReference type="ARBA" id="ARBA00022448"/>
    </source>
</evidence>
<keyword evidence="11 14" id="KW-0472">Membrane</keyword>
<feature type="transmembrane region" description="Helical" evidence="14">
    <location>
        <begin position="436"/>
        <end position="455"/>
    </location>
</feature>
<dbReference type="EMBL" id="MPUH01000041">
    <property type="protein sequence ID" value="OMJ93489.1"/>
    <property type="molecule type" value="Genomic_DNA"/>
</dbReference>
<feature type="transmembrane region" description="Helical" evidence="14">
    <location>
        <begin position="1092"/>
        <end position="1113"/>
    </location>
</feature>
<dbReference type="PANTHER" id="PTHR45628:SF7">
    <property type="entry name" value="VOLTAGE-DEPENDENT CALCIUM CHANNEL TYPE A SUBUNIT ALPHA-1"/>
    <property type="match status" value="1"/>
</dbReference>
<evidence type="ECO:0000256" key="13">
    <source>
        <dbReference type="ARBA" id="ARBA00023303"/>
    </source>
</evidence>
<dbReference type="SUPFAM" id="SSF81324">
    <property type="entry name" value="Voltage-gated potassium channels"/>
    <property type="match status" value="4"/>
</dbReference>
<dbReference type="Pfam" id="PF00520">
    <property type="entry name" value="Ion_trans"/>
    <property type="match status" value="4"/>
</dbReference>
<evidence type="ECO:0000256" key="12">
    <source>
        <dbReference type="ARBA" id="ARBA00023180"/>
    </source>
</evidence>
<dbReference type="Proteomes" id="UP000187209">
    <property type="component" value="Unassembled WGS sequence"/>
</dbReference>
<dbReference type="OrthoDB" id="431720at2759"/>
<keyword evidence="9 14" id="KW-1133">Transmembrane helix</keyword>
<dbReference type="Gene3D" id="1.10.238.10">
    <property type="entry name" value="EF-hand"/>
    <property type="match status" value="1"/>
</dbReference>
<evidence type="ECO:0000313" key="16">
    <source>
        <dbReference type="EMBL" id="OMJ93489.1"/>
    </source>
</evidence>
<keyword evidence="17" id="KW-1185">Reference proteome</keyword>
<feature type="transmembrane region" description="Helical" evidence="14">
    <location>
        <begin position="549"/>
        <end position="580"/>
    </location>
</feature>
<proteinExistence type="predicted"/>
<organism evidence="16 17">
    <name type="scientific">Stentor coeruleus</name>
    <dbReference type="NCBI Taxonomy" id="5963"/>
    <lineage>
        <taxon>Eukaryota</taxon>
        <taxon>Sar</taxon>
        <taxon>Alveolata</taxon>
        <taxon>Ciliophora</taxon>
        <taxon>Postciliodesmatophora</taxon>
        <taxon>Heterotrichea</taxon>
        <taxon>Heterotrichida</taxon>
        <taxon>Stentoridae</taxon>
        <taxon>Stentor</taxon>
    </lineage>
</organism>
<evidence type="ECO:0000256" key="6">
    <source>
        <dbReference type="ARBA" id="ARBA00022737"/>
    </source>
</evidence>
<keyword evidence="8" id="KW-0851">Voltage-gated channel</keyword>
<keyword evidence="13" id="KW-0407">Ion channel</keyword>
<feature type="transmembrane region" description="Helical" evidence="14">
    <location>
        <begin position="1744"/>
        <end position="1763"/>
    </location>
</feature>
<feature type="transmembrane region" description="Helical" evidence="14">
    <location>
        <begin position="1442"/>
        <end position="1465"/>
    </location>
</feature>
<gene>
    <name evidence="16" type="ORF">SteCoe_3461</name>
</gene>
<dbReference type="GO" id="GO:0008331">
    <property type="term" value="F:high voltage-gated calcium channel activity"/>
    <property type="evidence" value="ECO:0007669"/>
    <property type="project" value="TreeGrafter"/>
</dbReference>
<keyword evidence="7" id="KW-0106">Calcium</keyword>
<feature type="transmembrane region" description="Helical" evidence="14">
    <location>
        <begin position="663"/>
        <end position="692"/>
    </location>
</feature>
<feature type="domain" description="Ion transport" evidence="15">
    <location>
        <begin position="436"/>
        <end position="694"/>
    </location>
</feature>
<keyword evidence="12" id="KW-0325">Glycoprotein</keyword>
<feature type="transmembrane region" description="Helical" evidence="14">
    <location>
        <begin position="1403"/>
        <end position="1422"/>
    </location>
</feature>
<accession>A0A1R2CWV0</accession>
<keyword evidence="10" id="KW-0406">Ion transport</keyword>
<feature type="transmembrane region" description="Helical" evidence="14">
    <location>
        <begin position="1255"/>
        <end position="1283"/>
    </location>
</feature>
<dbReference type="GO" id="GO:0005891">
    <property type="term" value="C:voltage-gated calcium channel complex"/>
    <property type="evidence" value="ECO:0007669"/>
    <property type="project" value="TreeGrafter"/>
</dbReference>
<keyword evidence="2" id="KW-0813">Transport</keyword>
<feature type="transmembrane region" description="Helical" evidence="14">
    <location>
        <begin position="1801"/>
        <end position="1829"/>
    </location>
</feature>
<evidence type="ECO:0000256" key="5">
    <source>
        <dbReference type="ARBA" id="ARBA00022692"/>
    </source>
</evidence>
<evidence type="ECO:0000256" key="8">
    <source>
        <dbReference type="ARBA" id="ARBA00022882"/>
    </source>
</evidence>
<feature type="transmembrane region" description="Helical" evidence="14">
    <location>
        <begin position="475"/>
        <end position="493"/>
    </location>
</feature>
<feature type="transmembrane region" description="Helical" evidence="14">
    <location>
        <begin position="634"/>
        <end position="656"/>
    </location>
</feature>
<dbReference type="InterPro" id="IPR005821">
    <property type="entry name" value="Ion_trans_dom"/>
</dbReference>
<feature type="domain" description="Ion transport" evidence="15">
    <location>
        <begin position="1056"/>
        <end position="1293"/>
    </location>
</feature>
<keyword evidence="4" id="KW-0107">Calcium channel</keyword>
<evidence type="ECO:0000256" key="9">
    <source>
        <dbReference type="ARBA" id="ARBA00022989"/>
    </source>
</evidence>
<evidence type="ECO:0000256" key="7">
    <source>
        <dbReference type="ARBA" id="ARBA00022837"/>
    </source>
</evidence>
<dbReference type="Gene3D" id="1.20.120.350">
    <property type="entry name" value="Voltage-gated potassium channels. Chain C"/>
    <property type="match status" value="4"/>
</dbReference>
<feature type="transmembrane region" description="Helical" evidence="14">
    <location>
        <begin position="1133"/>
        <end position="1155"/>
    </location>
</feature>
<dbReference type="FunFam" id="1.20.120.350:FF:000009">
    <property type="entry name" value="Voltage-dependent T-type calcium channel subunit alpha"/>
    <property type="match status" value="1"/>
</dbReference>
<evidence type="ECO:0000256" key="1">
    <source>
        <dbReference type="ARBA" id="ARBA00004141"/>
    </source>
</evidence>